<dbReference type="Gene3D" id="3.40.960.10">
    <property type="entry name" value="VSR Endonuclease"/>
    <property type="match status" value="1"/>
</dbReference>
<dbReference type="InterPro" id="IPR007569">
    <property type="entry name" value="DUF559"/>
</dbReference>
<protein>
    <recommendedName>
        <fullName evidence="1">DUF559 domain-containing protein</fullName>
    </recommendedName>
</protein>
<dbReference type="InterPro" id="IPR011335">
    <property type="entry name" value="Restrct_endonuc-II-like"/>
</dbReference>
<reference evidence="2 3" key="1">
    <citation type="journal article" date="2016" name="Nat. Commun.">
        <title>Thousands of microbial genomes shed light on interconnected biogeochemical processes in an aquifer system.</title>
        <authorList>
            <person name="Anantharaman K."/>
            <person name="Brown C.T."/>
            <person name="Hug L.A."/>
            <person name="Sharon I."/>
            <person name="Castelle C.J."/>
            <person name="Probst A.J."/>
            <person name="Thomas B.C."/>
            <person name="Singh A."/>
            <person name="Wilkins M.J."/>
            <person name="Karaoz U."/>
            <person name="Brodie E.L."/>
            <person name="Williams K.H."/>
            <person name="Hubbard S.S."/>
            <person name="Banfield J.F."/>
        </authorList>
    </citation>
    <scope>NUCLEOTIDE SEQUENCE [LARGE SCALE GENOMIC DNA]</scope>
</reference>
<evidence type="ECO:0000259" key="1">
    <source>
        <dbReference type="Pfam" id="PF04480"/>
    </source>
</evidence>
<dbReference type="AlphaFoldDB" id="A0A1G2SZE0"/>
<comment type="caution">
    <text evidence="2">The sequence shown here is derived from an EMBL/GenBank/DDBJ whole genome shotgun (WGS) entry which is preliminary data.</text>
</comment>
<dbReference type="InterPro" id="IPR047216">
    <property type="entry name" value="Endonuclease_DUF559_bact"/>
</dbReference>
<proteinExistence type="predicted"/>
<evidence type="ECO:0000313" key="2">
    <source>
        <dbReference type="EMBL" id="OHA90416.1"/>
    </source>
</evidence>
<gene>
    <name evidence="2" type="ORF">A2838_02380</name>
</gene>
<evidence type="ECO:0000313" key="3">
    <source>
        <dbReference type="Proteomes" id="UP000178107"/>
    </source>
</evidence>
<organism evidence="2 3">
    <name type="scientific">Candidatus Zambryskibacteria bacterium RIFCSPHIGHO2_01_FULL_46_25</name>
    <dbReference type="NCBI Taxonomy" id="1802738"/>
    <lineage>
        <taxon>Bacteria</taxon>
        <taxon>Candidatus Zambryskiibacteriota</taxon>
    </lineage>
</organism>
<dbReference type="Proteomes" id="UP000178107">
    <property type="component" value="Unassembled WGS sequence"/>
</dbReference>
<dbReference type="CDD" id="cd01038">
    <property type="entry name" value="Endonuclease_DUF559"/>
    <property type="match status" value="1"/>
</dbReference>
<accession>A0A1G2SZE0</accession>
<name>A0A1G2SZE0_9BACT</name>
<dbReference type="SUPFAM" id="SSF52980">
    <property type="entry name" value="Restriction endonuclease-like"/>
    <property type="match status" value="1"/>
</dbReference>
<sequence>MKIHNQRKFIERRRNLRESSTPEEEMLWQKLRNNKLGCRFRRQHSMGGYILDFYCFKARLIVEIDGKSHEFQKEYDSNRDKFFKNLGYQTLRIKNYEITKNLNKVIGIIKQTLSLRLGEGGRKTG</sequence>
<feature type="domain" description="DUF559" evidence="1">
    <location>
        <begin position="11"/>
        <end position="113"/>
    </location>
</feature>
<dbReference type="PANTHER" id="PTHR38590">
    <property type="entry name" value="BLL0828 PROTEIN"/>
    <property type="match status" value="1"/>
</dbReference>
<dbReference type="PANTHER" id="PTHR38590:SF1">
    <property type="entry name" value="BLL0828 PROTEIN"/>
    <property type="match status" value="1"/>
</dbReference>
<dbReference type="EMBL" id="MHVH01000005">
    <property type="protein sequence ID" value="OHA90416.1"/>
    <property type="molecule type" value="Genomic_DNA"/>
</dbReference>
<dbReference type="Pfam" id="PF04480">
    <property type="entry name" value="DUF559"/>
    <property type="match status" value="1"/>
</dbReference>